<dbReference type="PANTHER" id="PTHR30590:SF2">
    <property type="entry name" value="INNER MEMBRANE PROTEIN"/>
    <property type="match status" value="1"/>
</dbReference>
<dbReference type="RefSeq" id="WP_184294999.1">
    <property type="nucleotide sequence ID" value="NZ_JACHXO010000005.1"/>
</dbReference>
<feature type="transmembrane region" description="Helical" evidence="1">
    <location>
        <begin position="238"/>
        <end position="257"/>
    </location>
</feature>
<comment type="caution">
    <text evidence="3">The sequence shown here is derived from an EMBL/GenBank/DDBJ whole genome shotgun (WGS) entry which is preliminary data.</text>
</comment>
<keyword evidence="1" id="KW-0472">Membrane</keyword>
<feature type="transmembrane region" description="Helical" evidence="1">
    <location>
        <begin position="56"/>
        <end position="78"/>
    </location>
</feature>
<evidence type="ECO:0000256" key="1">
    <source>
        <dbReference type="SAM" id="Phobius"/>
    </source>
</evidence>
<accession>A0ABR6GUL5</accession>
<keyword evidence="1" id="KW-1133">Transmembrane helix</keyword>
<feature type="transmembrane region" description="Helical" evidence="1">
    <location>
        <begin position="336"/>
        <end position="356"/>
    </location>
</feature>
<feature type="transmembrane region" description="Helical" evidence="1">
    <location>
        <begin position="121"/>
        <end position="137"/>
    </location>
</feature>
<proteinExistence type="predicted"/>
<organism evidence="3 4">
    <name type="scientific">Roseateles terrae</name>
    <dbReference type="NCBI Taxonomy" id="431060"/>
    <lineage>
        <taxon>Bacteria</taxon>
        <taxon>Pseudomonadati</taxon>
        <taxon>Pseudomonadota</taxon>
        <taxon>Betaproteobacteria</taxon>
        <taxon>Burkholderiales</taxon>
        <taxon>Sphaerotilaceae</taxon>
        <taxon>Roseateles</taxon>
    </lineage>
</organism>
<dbReference type="Proteomes" id="UP000574369">
    <property type="component" value="Unassembled WGS sequence"/>
</dbReference>
<dbReference type="EMBL" id="JACHXO010000005">
    <property type="protein sequence ID" value="MBB3195801.1"/>
    <property type="molecule type" value="Genomic_DNA"/>
</dbReference>
<dbReference type="PANTHER" id="PTHR30590">
    <property type="entry name" value="INNER MEMBRANE PROTEIN"/>
    <property type="match status" value="1"/>
</dbReference>
<keyword evidence="4" id="KW-1185">Reference proteome</keyword>
<keyword evidence="1" id="KW-0812">Transmembrane</keyword>
<dbReference type="Pfam" id="PF04235">
    <property type="entry name" value="DUF418"/>
    <property type="match status" value="1"/>
</dbReference>
<feature type="transmembrane region" description="Helical" evidence="1">
    <location>
        <begin position="188"/>
        <end position="217"/>
    </location>
</feature>
<feature type="transmembrane region" description="Helical" evidence="1">
    <location>
        <begin position="144"/>
        <end position="168"/>
    </location>
</feature>
<name>A0ABR6GUL5_9BURK</name>
<gene>
    <name evidence="3" type="ORF">FHS28_003207</name>
</gene>
<sequence>MSHIASSAPRIAVIDALRALALMPVVIVNWVGYPALPDMGPLSPPAPADSPLAQGLSFLLHALVAGKGISLLAFLFGYSQALSHRARSVDALPHRQQRLQRMAVLGLLHGCLIYMGDILTTYAVCGWVMLGWMARRLSEVRVRLRVIVVLNGLILLLAVVLAQMPVTTPTSLPLTTPMSWASWVIQNAAHYLIMLVSFVILGLPLPLLLMTLGLMAGRLRLFSHPRWRPALAAWARRWGWPAVVLNVACVTFLWPGLSVGDVRDSSRYAIGYLYPTLLLLSAVVPALVLMLHRRPRWLRLLAPMGRHTLTIYIGSSVVSLLLFSGAGLAWQPGTAATLLLALIYWGGGLLLSHLLGSRRLPLEAWLSR</sequence>
<feature type="domain" description="DUF418" evidence="2">
    <location>
        <begin position="217"/>
        <end position="356"/>
    </location>
</feature>
<feature type="transmembrane region" description="Helical" evidence="1">
    <location>
        <begin position="309"/>
        <end position="330"/>
    </location>
</feature>
<reference evidence="3 4" key="1">
    <citation type="submission" date="2020-08" db="EMBL/GenBank/DDBJ databases">
        <title>Genomic Encyclopedia of Type Strains, Phase III (KMG-III): the genomes of soil and plant-associated and newly described type strains.</title>
        <authorList>
            <person name="Whitman W."/>
        </authorList>
    </citation>
    <scope>NUCLEOTIDE SEQUENCE [LARGE SCALE GENOMIC DNA]</scope>
    <source>
        <strain evidence="3 4">CECT 7247</strain>
    </source>
</reference>
<protein>
    <recommendedName>
        <fullName evidence="2">DUF418 domain-containing protein</fullName>
    </recommendedName>
</protein>
<evidence type="ECO:0000259" key="2">
    <source>
        <dbReference type="Pfam" id="PF04235"/>
    </source>
</evidence>
<evidence type="ECO:0000313" key="4">
    <source>
        <dbReference type="Proteomes" id="UP000574369"/>
    </source>
</evidence>
<feature type="transmembrane region" description="Helical" evidence="1">
    <location>
        <begin position="269"/>
        <end position="289"/>
    </location>
</feature>
<dbReference type="InterPro" id="IPR052529">
    <property type="entry name" value="Bact_Transport_Assoc"/>
</dbReference>
<evidence type="ECO:0000313" key="3">
    <source>
        <dbReference type="EMBL" id="MBB3195801.1"/>
    </source>
</evidence>
<dbReference type="InterPro" id="IPR007349">
    <property type="entry name" value="DUF418"/>
</dbReference>